<dbReference type="Pfam" id="PF00854">
    <property type="entry name" value="PTR2"/>
    <property type="match status" value="1"/>
</dbReference>
<comment type="caution">
    <text evidence="7">The sequence shown here is derived from an EMBL/GenBank/DDBJ whole genome shotgun (WGS) entry which is preliminary data.</text>
</comment>
<dbReference type="GO" id="GO:0016020">
    <property type="term" value="C:membrane"/>
    <property type="evidence" value="ECO:0007669"/>
    <property type="project" value="UniProtKB-SubCell"/>
</dbReference>
<keyword evidence="8" id="KW-1185">Reference proteome</keyword>
<evidence type="ECO:0000256" key="2">
    <source>
        <dbReference type="ARBA" id="ARBA00005982"/>
    </source>
</evidence>
<feature type="transmembrane region" description="Helical" evidence="6">
    <location>
        <begin position="72"/>
        <end position="92"/>
    </location>
</feature>
<dbReference type="CDD" id="cd17414">
    <property type="entry name" value="MFS_NPF4"/>
    <property type="match status" value="1"/>
</dbReference>
<feature type="transmembrane region" description="Helical" evidence="6">
    <location>
        <begin position="104"/>
        <end position="123"/>
    </location>
</feature>
<comment type="subcellular location">
    <subcellularLocation>
        <location evidence="1">Membrane</location>
        <topology evidence="1">Multi-pass membrane protein</topology>
    </subcellularLocation>
</comment>
<keyword evidence="5 6" id="KW-0472">Membrane</keyword>
<dbReference type="EMBL" id="VEPZ02001200">
    <property type="protein sequence ID" value="KAE8687913.1"/>
    <property type="molecule type" value="Genomic_DNA"/>
</dbReference>
<feature type="transmembrane region" description="Helical" evidence="6">
    <location>
        <begin position="492"/>
        <end position="519"/>
    </location>
</feature>
<organism evidence="7 8">
    <name type="scientific">Hibiscus syriacus</name>
    <name type="common">Rose of Sharon</name>
    <dbReference type="NCBI Taxonomy" id="106335"/>
    <lineage>
        <taxon>Eukaryota</taxon>
        <taxon>Viridiplantae</taxon>
        <taxon>Streptophyta</taxon>
        <taxon>Embryophyta</taxon>
        <taxon>Tracheophyta</taxon>
        <taxon>Spermatophyta</taxon>
        <taxon>Magnoliopsida</taxon>
        <taxon>eudicotyledons</taxon>
        <taxon>Gunneridae</taxon>
        <taxon>Pentapetalae</taxon>
        <taxon>rosids</taxon>
        <taxon>malvids</taxon>
        <taxon>Malvales</taxon>
        <taxon>Malvaceae</taxon>
        <taxon>Malvoideae</taxon>
        <taxon>Hibiscus</taxon>
    </lineage>
</organism>
<feature type="transmembrane region" description="Helical" evidence="6">
    <location>
        <begin position="384"/>
        <end position="404"/>
    </location>
</feature>
<dbReference type="SUPFAM" id="SSF103473">
    <property type="entry name" value="MFS general substrate transporter"/>
    <property type="match status" value="1"/>
</dbReference>
<dbReference type="InterPro" id="IPR036259">
    <property type="entry name" value="MFS_trans_sf"/>
</dbReference>
<feature type="transmembrane region" description="Helical" evidence="6">
    <location>
        <begin position="30"/>
        <end position="52"/>
    </location>
</feature>
<dbReference type="Proteomes" id="UP000436088">
    <property type="component" value="Unassembled WGS sequence"/>
</dbReference>
<feature type="transmembrane region" description="Helical" evidence="6">
    <location>
        <begin position="332"/>
        <end position="352"/>
    </location>
</feature>
<evidence type="ECO:0000313" key="8">
    <source>
        <dbReference type="Proteomes" id="UP000436088"/>
    </source>
</evidence>
<feature type="transmembrane region" description="Helical" evidence="6">
    <location>
        <begin position="148"/>
        <end position="169"/>
    </location>
</feature>
<feature type="transmembrane region" description="Helical" evidence="6">
    <location>
        <begin position="225"/>
        <end position="244"/>
    </location>
</feature>
<evidence type="ECO:0000256" key="6">
    <source>
        <dbReference type="SAM" id="Phobius"/>
    </source>
</evidence>
<dbReference type="PANTHER" id="PTHR11654">
    <property type="entry name" value="OLIGOPEPTIDE TRANSPORTER-RELATED"/>
    <property type="match status" value="1"/>
</dbReference>
<evidence type="ECO:0000313" key="7">
    <source>
        <dbReference type="EMBL" id="KAE8687913.1"/>
    </source>
</evidence>
<keyword evidence="4 6" id="KW-1133">Transmembrane helix</keyword>
<evidence type="ECO:0000256" key="5">
    <source>
        <dbReference type="ARBA" id="ARBA00023136"/>
    </source>
</evidence>
<feature type="transmembrane region" description="Helical" evidence="6">
    <location>
        <begin position="190"/>
        <end position="213"/>
    </location>
</feature>
<gene>
    <name evidence="7" type="ORF">F3Y22_tig00111008pilonHSYRG00392</name>
</gene>
<accession>A0A6A2Z8G7</accession>
<evidence type="ECO:0000256" key="1">
    <source>
        <dbReference type="ARBA" id="ARBA00004141"/>
    </source>
</evidence>
<protein>
    <submittedName>
        <fullName evidence="7">Protein NRT1/ PTR FAMILY 4.3</fullName>
    </submittedName>
</protein>
<name>A0A6A2Z8G7_HIBSY</name>
<dbReference type="AlphaFoldDB" id="A0A6A2Z8G7"/>
<sequence length="564" mass="62212">MKVKGESISGFMEEVSVDWKGRPCKANKHGGMTAAVFVLGLQAFEMMAIAAVGNNLITYVFNQMHFPLSKSANIVTNFIGTVFLLALVGGFFSDSYLGSFRTMLVFGFVELSGFILLCIQAHLPQLRPPHCDMVSNGDHCEETKGYKALILFLSLYLVALGSGCLKPNIISLGADQFTKEDSKQSKKLSTYFNIAYFAFCIGELVALTLLVWVQSHSGMDVGFGVSAAAMGIGMISLISGTNFYQNKLPRGSIFTPIAQVFVAAVRKRKQICPSNAEMLHVSQSNAPNTPVGVGNLLHTNKFRFLDKACIKTQDGKSESPWRLCTVSQVEQVKIIISVVPIFACTIIFNTILAQLQTFSVQQGSTMNTEIVNGFKIPPATLQSIPYIMLIFVVPLYETLFIPLARKITGNDSGITPLQRVGVGLFVATFSMVSAAVVESKRRVSNSHDDNGTMSIFWIAPQFLIFGISEMFTAVGLLEFFYKQSLEGMQSFLIAMTYCSYSFGFYLSSILVSLVNKITASSSHGGWLSDNDLNKDRLDLFYWMLAALSLINFFNYVFWSAFFYL</sequence>
<proteinExistence type="inferred from homology"/>
<reference evidence="7" key="1">
    <citation type="submission" date="2019-09" db="EMBL/GenBank/DDBJ databases">
        <title>Draft genome information of white flower Hibiscus syriacus.</title>
        <authorList>
            <person name="Kim Y.-M."/>
        </authorList>
    </citation>
    <scope>NUCLEOTIDE SEQUENCE [LARGE SCALE GENOMIC DNA]</scope>
    <source>
        <strain evidence="7">YM2019G1</strain>
    </source>
</reference>
<keyword evidence="3 6" id="KW-0812">Transmembrane</keyword>
<evidence type="ECO:0000256" key="4">
    <source>
        <dbReference type="ARBA" id="ARBA00022989"/>
    </source>
</evidence>
<dbReference type="Gene3D" id="1.20.1250.20">
    <property type="entry name" value="MFS general substrate transporter like domains"/>
    <property type="match status" value="1"/>
</dbReference>
<comment type="similarity">
    <text evidence="2">Belongs to the major facilitator superfamily. Proton-dependent oligopeptide transporter (POT/PTR) (TC 2.A.17) family.</text>
</comment>
<dbReference type="InterPro" id="IPR000109">
    <property type="entry name" value="POT_fam"/>
</dbReference>
<feature type="transmembrane region" description="Helical" evidence="6">
    <location>
        <begin position="416"/>
        <end position="437"/>
    </location>
</feature>
<feature type="transmembrane region" description="Helical" evidence="6">
    <location>
        <begin position="539"/>
        <end position="563"/>
    </location>
</feature>
<evidence type="ECO:0000256" key="3">
    <source>
        <dbReference type="ARBA" id="ARBA00022692"/>
    </source>
</evidence>
<dbReference type="OrthoDB" id="8904098at2759"/>
<dbReference type="GO" id="GO:0022857">
    <property type="term" value="F:transmembrane transporter activity"/>
    <property type="evidence" value="ECO:0007669"/>
    <property type="project" value="InterPro"/>
</dbReference>
<feature type="transmembrane region" description="Helical" evidence="6">
    <location>
        <begin position="457"/>
        <end position="480"/>
    </location>
</feature>